<protein>
    <recommendedName>
        <fullName evidence="4">RING-type domain-containing protein</fullName>
    </recommendedName>
</protein>
<keyword evidence="2" id="KW-0863">Zinc-finger</keyword>
<proteinExistence type="predicted"/>
<reference evidence="5" key="1">
    <citation type="journal article" date="2020" name="Nature">
        <title>Giant virus diversity and host interactions through global metagenomics.</title>
        <authorList>
            <person name="Schulz F."/>
            <person name="Roux S."/>
            <person name="Paez-Espino D."/>
            <person name="Jungbluth S."/>
            <person name="Walsh D.A."/>
            <person name="Denef V.J."/>
            <person name="McMahon K.D."/>
            <person name="Konstantinidis K.T."/>
            <person name="Eloe-Fadrosh E.A."/>
            <person name="Kyrpides N.C."/>
            <person name="Woyke T."/>
        </authorList>
    </citation>
    <scope>NUCLEOTIDE SEQUENCE</scope>
    <source>
        <strain evidence="5">GVMAG-M-3300009422-16</strain>
    </source>
</reference>
<dbReference type="GO" id="GO:0061630">
    <property type="term" value="F:ubiquitin protein ligase activity"/>
    <property type="evidence" value="ECO:0007669"/>
    <property type="project" value="TreeGrafter"/>
</dbReference>
<dbReference type="EMBL" id="MN739075">
    <property type="protein sequence ID" value="QHS87042.1"/>
    <property type="molecule type" value="Genomic_DNA"/>
</dbReference>
<dbReference type="InterPro" id="IPR001841">
    <property type="entry name" value="Znf_RING"/>
</dbReference>
<evidence type="ECO:0000313" key="5">
    <source>
        <dbReference type="EMBL" id="QHS87042.1"/>
    </source>
</evidence>
<dbReference type="Gene3D" id="3.30.40.10">
    <property type="entry name" value="Zinc/RING finger domain, C3HC4 (zinc finger)"/>
    <property type="match status" value="1"/>
</dbReference>
<dbReference type="SUPFAM" id="SSF57850">
    <property type="entry name" value="RING/U-box"/>
    <property type="match status" value="1"/>
</dbReference>
<dbReference type="CDD" id="cd16448">
    <property type="entry name" value="RING-H2"/>
    <property type="match status" value="1"/>
</dbReference>
<accession>A0A6C0B4U2</accession>
<evidence type="ECO:0000256" key="2">
    <source>
        <dbReference type="ARBA" id="ARBA00022771"/>
    </source>
</evidence>
<dbReference type="GO" id="GO:0008270">
    <property type="term" value="F:zinc ion binding"/>
    <property type="evidence" value="ECO:0007669"/>
    <property type="project" value="UniProtKB-KW"/>
</dbReference>
<keyword evidence="3" id="KW-0862">Zinc</keyword>
<dbReference type="InterPro" id="IPR013083">
    <property type="entry name" value="Znf_RING/FYVE/PHD"/>
</dbReference>
<organism evidence="5">
    <name type="scientific">viral metagenome</name>
    <dbReference type="NCBI Taxonomy" id="1070528"/>
    <lineage>
        <taxon>unclassified sequences</taxon>
        <taxon>metagenomes</taxon>
        <taxon>organismal metagenomes</taxon>
    </lineage>
</organism>
<evidence type="ECO:0000256" key="1">
    <source>
        <dbReference type="ARBA" id="ARBA00022723"/>
    </source>
</evidence>
<dbReference type="Pfam" id="PF13639">
    <property type="entry name" value="zf-RING_2"/>
    <property type="match status" value="1"/>
</dbReference>
<dbReference type="SMART" id="SM00184">
    <property type="entry name" value="RING"/>
    <property type="match status" value="1"/>
</dbReference>
<dbReference type="PANTHER" id="PTHR45969">
    <property type="entry name" value="RING ZINC FINGER PROTEIN-RELATED"/>
    <property type="match status" value="1"/>
</dbReference>
<evidence type="ECO:0000256" key="3">
    <source>
        <dbReference type="ARBA" id="ARBA00022833"/>
    </source>
</evidence>
<dbReference type="GO" id="GO:0016567">
    <property type="term" value="P:protein ubiquitination"/>
    <property type="evidence" value="ECO:0007669"/>
    <property type="project" value="TreeGrafter"/>
</dbReference>
<feature type="domain" description="RING-type" evidence="4">
    <location>
        <begin position="63"/>
        <end position="105"/>
    </location>
</feature>
<dbReference type="PROSITE" id="PS50089">
    <property type="entry name" value="ZF_RING_2"/>
    <property type="match status" value="1"/>
</dbReference>
<keyword evidence="1" id="KW-0479">Metal-binding</keyword>
<evidence type="ECO:0000259" key="4">
    <source>
        <dbReference type="PROSITE" id="PS50089"/>
    </source>
</evidence>
<sequence>MEFPDLSPIEFNSGSDMDVDGDSYVGEFLEEVPELGAFVPFPHYSTGEREEVVEIAKSEPESCCICMDNFDGTRNTTLKCGHQFHTDCILENISAGSSNKCPLCRDEMCGEISGPRVNALEEQIVALENALYSKHKQYGHMYEAMIYFHDEADRCDEEVIRMEYNRKVLLKENSAVWKALERAQVKLSSAAELNPKSYKKCGHCKQLGHNIQMCATRQNTIARRGGYIKKGERKYSKVRARRAQLDYYLTFPRNYVSDTDILTSVFPGGDLYDAINEHFD</sequence>
<name>A0A6C0B4U2_9ZZZZ</name>
<dbReference type="PANTHER" id="PTHR45969:SF69">
    <property type="entry name" value="FINGER DOMAIN PROTEIN, PUTATIVE (AFU_ORTHOLOGUE AFUA_3G12190)-RELATED"/>
    <property type="match status" value="1"/>
</dbReference>
<dbReference type="AlphaFoldDB" id="A0A6C0B4U2"/>